<dbReference type="Proteomes" id="UP000006514">
    <property type="component" value="Unassembled WGS sequence"/>
</dbReference>
<reference evidence="2" key="1">
    <citation type="journal article" date="2012" name="Science">
        <title>The Paleozoic origin of enzymatic lignin decomposition reconstructed from 31 fungal genomes.</title>
        <authorList>
            <person name="Floudas D."/>
            <person name="Binder M."/>
            <person name="Riley R."/>
            <person name="Barry K."/>
            <person name="Blanchette R.A."/>
            <person name="Henrissat B."/>
            <person name="Martinez A.T."/>
            <person name="Otillar R."/>
            <person name="Spatafora J.W."/>
            <person name="Yadav J.S."/>
            <person name="Aerts A."/>
            <person name="Benoit I."/>
            <person name="Boyd A."/>
            <person name="Carlson A."/>
            <person name="Copeland A."/>
            <person name="Coutinho P.M."/>
            <person name="de Vries R.P."/>
            <person name="Ferreira P."/>
            <person name="Findley K."/>
            <person name="Foster B."/>
            <person name="Gaskell J."/>
            <person name="Glotzer D."/>
            <person name="Gorecki P."/>
            <person name="Heitman J."/>
            <person name="Hesse C."/>
            <person name="Hori C."/>
            <person name="Igarashi K."/>
            <person name="Jurgens J.A."/>
            <person name="Kallen N."/>
            <person name="Kersten P."/>
            <person name="Kohler A."/>
            <person name="Kuees U."/>
            <person name="Kumar T.K.A."/>
            <person name="Kuo A."/>
            <person name="LaButti K."/>
            <person name="Larrondo L.F."/>
            <person name="Lindquist E."/>
            <person name="Ling A."/>
            <person name="Lombard V."/>
            <person name="Lucas S."/>
            <person name="Lundell T."/>
            <person name="Martin R."/>
            <person name="McLaughlin D.J."/>
            <person name="Morgenstern I."/>
            <person name="Morin E."/>
            <person name="Murat C."/>
            <person name="Nagy L.G."/>
            <person name="Nolan M."/>
            <person name="Ohm R.A."/>
            <person name="Patyshakuliyeva A."/>
            <person name="Rokas A."/>
            <person name="Ruiz-Duenas F.J."/>
            <person name="Sabat G."/>
            <person name="Salamov A."/>
            <person name="Samejima M."/>
            <person name="Schmutz J."/>
            <person name="Slot J.C."/>
            <person name="St John F."/>
            <person name="Stenlid J."/>
            <person name="Sun H."/>
            <person name="Sun S."/>
            <person name="Syed K."/>
            <person name="Tsang A."/>
            <person name="Wiebenga A."/>
            <person name="Young D."/>
            <person name="Pisabarro A."/>
            <person name="Eastwood D.C."/>
            <person name="Martin F."/>
            <person name="Cullen D."/>
            <person name="Grigoriev I.V."/>
            <person name="Hibbett D.S."/>
        </authorList>
    </citation>
    <scope>NUCLEOTIDE SEQUENCE [LARGE SCALE GENOMIC DNA]</scope>
    <source>
        <strain evidence="2">TFB10046</strain>
    </source>
</reference>
<keyword evidence="2" id="KW-1185">Reference proteome</keyword>
<name>J0WU65_AURST</name>
<dbReference type="OrthoDB" id="2753872at2759"/>
<feature type="non-terminal residue" evidence="1">
    <location>
        <position position="242"/>
    </location>
</feature>
<dbReference type="KEGG" id="adl:AURDEDRAFT_40046"/>
<dbReference type="OMA" id="ASWIWAR"/>
<organism evidence="1 2">
    <name type="scientific">Auricularia subglabra (strain TFB-10046 / SS5)</name>
    <name type="common">White-rot fungus</name>
    <name type="synonym">Auricularia delicata (strain TFB10046)</name>
    <dbReference type="NCBI Taxonomy" id="717982"/>
    <lineage>
        <taxon>Eukaryota</taxon>
        <taxon>Fungi</taxon>
        <taxon>Dikarya</taxon>
        <taxon>Basidiomycota</taxon>
        <taxon>Agaricomycotina</taxon>
        <taxon>Agaricomycetes</taxon>
        <taxon>Auriculariales</taxon>
        <taxon>Auriculariaceae</taxon>
        <taxon>Auricularia</taxon>
    </lineage>
</organism>
<accession>J0WU65</accession>
<proteinExistence type="predicted"/>
<evidence type="ECO:0000313" key="2">
    <source>
        <dbReference type="Proteomes" id="UP000006514"/>
    </source>
</evidence>
<gene>
    <name evidence="1" type="ORF">AURDEDRAFT_40046</name>
</gene>
<sequence length="242" mass="27765">VRNERSSLRRDIAAWRRLRNKHIPVDDQLEETLAVDATDDDLGQPEEIRLLLPSEYTAEERTELGLEHLAAQQLKIHVGEAETAIAELCLAIRTFRTDVQFKQAEVSGQRATTRAQAALGVTSAARTDAAHKYRFHYKHMLALGFPASDQRFQALHDNDLVAFNSTRKPERLGTGKTSESWIWRGNKDTRNARLIQADLRVLYFRSLSQYLRWGEDGEILVEDFKRTVKSFGNYQAIWQQLS</sequence>
<dbReference type="InParanoid" id="J0WU65"/>
<dbReference type="EMBL" id="JH687865">
    <property type="protein sequence ID" value="EJD36304.1"/>
    <property type="molecule type" value="Genomic_DNA"/>
</dbReference>
<feature type="non-terminal residue" evidence="1">
    <location>
        <position position="1"/>
    </location>
</feature>
<dbReference type="AlphaFoldDB" id="J0WU65"/>
<evidence type="ECO:0000313" key="1">
    <source>
        <dbReference type="EMBL" id="EJD36304.1"/>
    </source>
</evidence>
<protein>
    <submittedName>
        <fullName evidence="1">Uncharacterized protein</fullName>
    </submittedName>
</protein>